<feature type="non-terminal residue" evidence="2">
    <location>
        <position position="104"/>
    </location>
</feature>
<name>A0A6J4TBQ0_9SPHN</name>
<feature type="non-terminal residue" evidence="2">
    <location>
        <position position="1"/>
    </location>
</feature>
<feature type="region of interest" description="Disordered" evidence="1">
    <location>
        <begin position="37"/>
        <end position="104"/>
    </location>
</feature>
<accession>A0A6J4TBQ0</accession>
<protein>
    <submittedName>
        <fullName evidence="2">Uncharacterized protein</fullName>
    </submittedName>
</protein>
<proteinExistence type="predicted"/>
<feature type="compositionally biased region" description="Basic and acidic residues" evidence="1">
    <location>
        <begin position="71"/>
        <end position="88"/>
    </location>
</feature>
<dbReference type="AlphaFoldDB" id="A0A6J4TBQ0"/>
<gene>
    <name evidence="2" type="ORF">AVDCRST_MAG23-84</name>
</gene>
<feature type="compositionally biased region" description="Basic and acidic residues" evidence="1">
    <location>
        <begin position="95"/>
        <end position="104"/>
    </location>
</feature>
<sequence length="104" mass="11705">GGREEFFSCDQAGGAARACRVDHRELRRLCGRRLQRRVEPGRLSPCQGRAHRAARAAHRGKGAARPSRRAARPEQGRPRSGRRDDPRRARPRAPRRSDHSDPAI</sequence>
<reference evidence="2" key="1">
    <citation type="submission" date="2020-02" db="EMBL/GenBank/DDBJ databases">
        <authorList>
            <person name="Meier V. D."/>
        </authorList>
    </citation>
    <scope>NUCLEOTIDE SEQUENCE</scope>
    <source>
        <strain evidence="2">AVDCRST_MAG23</strain>
    </source>
</reference>
<organism evidence="2">
    <name type="scientific">uncultured Sphingosinicella sp</name>
    <dbReference type="NCBI Taxonomy" id="478748"/>
    <lineage>
        <taxon>Bacteria</taxon>
        <taxon>Pseudomonadati</taxon>
        <taxon>Pseudomonadota</taxon>
        <taxon>Alphaproteobacteria</taxon>
        <taxon>Sphingomonadales</taxon>
        <taxon>Sphingosinicellaceae</taxon>
        <taxon>Sphingosinicella</taxon>
        <taxon>environmental samples</taxon>
    </lineage>
</organism>
<evidence type="ECO:0000313" key="2">
    <source>
        <dbReference type="EMBL" id="CAA9519161.1"/>
    </source>
</evidence>
<dbReference type="EMBL" id="CADCWD010000007">
    <property type="protein sequence ID" value="CAA9519161.1"/>
    <property type="molecule type" value="Genomic_DNA"/>
</dbReference>
<feature type="compositionally biased region" description="Basic residues" evidence="1">
    <location>
        <begin position="49"/>
        <end position="70"/>
    </location>
</feature>
<evidence type="ECO:0000256" key="1">
    <source>
        <dbReference type="SAM" id="MobiDB-lite"/>
    </source>
</evidence>